<evidence type="ECO:0000256" key="1">
    <source>
        <dbReference type="SAM" id="MobiDB-lite"/>
    </source>
</evidence>
<gene>
    <name evidence="3" type="ORF">HD556DRAFT_1302941</name>
</gene>
<sequence length="142" mass="15926">MIKFVILGIPLLHHLYLQNALVRQWTQALTQGFLRINFRQNPRLTPALPTTSSPTTTLKTRLSRLFTQWWPIHAGGAIRPIVDVPLAPGKLRYTTAGAPVDDDDDSIRDEDATFPTPSPNHNSRPLAAGMSILDNMERTSRF</sequence>
<keyword evidence="4" id="KW-1185">Reference proteome</keyword>
<dbReference type="AlphaFoldDB" id="A0A9P7DYD9"/>
<comment type="caution">
    <text evidence="3">The sequence shown here is derived from an EMBL/GenBank/DDBJ whole genome shotgun (WGS) entry which is preliminary data.</text>
</comment>
<dbReference type="Proteomes" id="UP000719766">
    <property type="component" value="Unassembled WGS sequence"/>
</dbReference>
<dbReference type="RefSeq" id="XP_041166955.1">
    <property type="nucleotide sequence ID" value="XM_041299566.1"/>
</dbReference>
<proteinExistence type="predicted"/>
<dbReference type="GeneID" id="64593330"/>
<organism evidence="3 4">
    <name type="scientific">Suillus plorans</name>
    <dbReference type="NCBI Taxonomy" id="116603"/>
    <lineage>
        <taxon>Eukaryota</taxon>
        <taxon>Fungi</taxon>
        <taxon>Dikarya</taxon>
        <taxon>Basidiomycota</taxon>
        <taxon>Agaricomycotina</taxon>
        <taxon>Agaricomycetes</taxon>
        <taxon>Agaricomycetidae</taxon>
        <taxon>Boletales</taxon>
        <taxon>Suillineae</taxon>
        <taxon>Suillaceae</taxon>
        <taxon>Suillus</taxon>
    </lineage>
</organism>
<name>A0A9P7DYD9_9AGAM</name>
<dbReference type="EMBL" id="JABBWE010000002">
    <property type="protein sequence ID" value="KAG1806484.1"/>
    <property type="molecule type" value="Genomic_DNA"/>
</dbReference>
<feature type="region of interest" description="Disordered" evidence="1">
    <location>
        <begin position="93"/>
        <end position="127"/>
    </location>
</feature>
<evidence type="ECO:0000313" key="3">
    <source>
        <dbReference type="EMBL" id="KAG1806484.1"/>
    </source>
</evidence>
<reference evidence="3" key="1">
    <citation type="journal article" date="2020" name="New Phytol.">
        <title>Comparative genomics reveals dynamic genome evolution in host specialist ectomycorrhizal fungi.</title>
        <authorList>
            <person name="Lofgren L.A."/>
            <person name="Nguyen N.H."/>
            <person name="Vilgalys R."/>
            <person name="Ruytinx J."/>
            <person name="Liao H.L."/>
            <person name="Branco S."/>
            <person name="Kuo A."/>
            <person name="LaButti K."/>
            <person name="Lipzen A."/>
            <person name="Andreopoulos W."/>
            <person name="Pangilinan J."/>
            <person name="Riley R."/>
            <person name="Hundley H."/>
            <person name="Na H."/>
            <person name="Barry K."/>
            <person name="Grigoriev I.V."/>
            <person name="Stajich J.E."/>
            <person name="Kennedy P.G."/>
        </authorList>
    </citation>
    <scope>NUCLEOTIDE SEQUENCE</scope>
    <source>
        <strain evidence="3">S12</strain>
    </source>
</reference>
<evidence type="ECO:0000256" key="2">
    <source>
        <dbReference type="SAM" id="SignalP"/>
    </source>
</evidence>
<feature type="chain" id="PRO_5040362197" evidence="2">
    <location>
        <begin position="21"/>
        <end position="142"/>
    </location>
</feature>
<dbReference type="OrthoDB" id="2690529at2759"/>
<protein>
    <submittedName>
        <fullName evidence="3">Uncharacterized protein</fullName>
    </submittedName>
</protein>
<accession>A0A9P7DYD9</accession>
<keyword evidence="2" id="KW-0732">Signal</keyword>
<evidence type="ECO:0000313" key="4">
    <source>
        <dbReference type="Proteomes" id="UP000719766"/>
    </source>
</evidence>
<feature type="signal peptide" evidence="2">
    <location>
        <begin position="1"/>
        <end position="20"/>
    </location>
</feature>